<feature type="non-terminal residue" evidence="1">
    <location>
        <position position="85"/>
    </location>
</feature>
<name>A0AAN8XEB3_HALRR</name>
<protein>
    <submittedName>
        <fullName evidence="1">Uncharacterized protein</fullName>
    </submittedName>
</protein>
<comment type="caution">
    <text evidence="1">The sequence shown here is derived from an EMBL/GenBank/DDBJ whole genome shotgun (WGS) entry which is preliminary data.</text>
</comment>
<dbReference type="EMBL" id="JAXCGZ010004398">
    <property type="protein sequence ID" value="KAK7081842.1"/>
    <property type="molecule type" value="Genomic_DNA"/>
</dbReference>
<reference evidence="1 2" key="1">
    <citation type="submission" date="2023-11" db="EMBL/GenBank/DDBJ databases">
        <title>Halocaridina rubra genome assembly.</title>
        <authorList>
            <person name="Smith C."/>
        </authorList>
    </citation>
    <scope>NUCLEOTIDE SEQUENCE [LARGE SCALE GENOMIC DNA]</scope>
    <source>
        <strain evidence="1">EP-1</strain>
        <tissue evidence="1">Whole</tissue>
    </source>
</reference>
<proteinExistence type="predicted"/>
<feature type="non-terminal residue" evidence="1">
    <location>
        <position position="1"/>
    </location>
</feature>
<dbReference type="AlphaFoldDB" id="A0AAN8XEB3"/>
<evidence type="ECO:0000313" key="1">
    <source>
        <dbReference type="EMBL" id="KAK7081842.1"/>
    </source>
</evidence>
<dbReference type="Proteomes" id="UP001381693">
    <property type="component" value="Unassembled WGS sequence"/>
</dbReference>
<gene>
    <name evidence="1" type="ORF">SK128_012358</name>
</gene>
<sequence>SCLLKSTTSTVLRVIQALCPTGIPGTMSYGYSWHYVLRVFLALCPTGIPSTMSDGYSWHYHLHASAFPIGGMSACLSAKQPLRPK</sequence>
<accession>A0AAN8XEB3</accession>
<evidence type="ECO:0000313" key="2">
    <source>
        <dbReference type="Proteomes" id="UP001381693"/>
    </source>
</evidence>
<organism evidence="1 2">
    <name type="scientific">Halocaridina rubra</name>
    <name type="common">Hawaiian red shrimp</name>
    <dbReference type="NCBI Taxonomy" id="373956"/>
    <lineage>
        <taxon>Eukaryota</taxon>
        <taxon>Metazoa</taxon>
        <taxon>Ecdysozoa</taxon>
        <taxon>Arthropoda</taxon>
        <taxon>Crustacea</taxon>
        <taxon>Multicrustacea</taxon>
        <taxon>Malacostraca</taxon>
        <taxon>Eumalacostraca</taxon>
        <taxon>Eucarida</taxon>
        <taxon>Decapoda</taxon>
        <taxon>Pleocyemata</taxon>
        <taxon>Caridea</taxon>
        <taxon>Atyoidea</taxon>
        <taxon>Atyidae</taxon>
        <taxon>Halocaridina</taxon>
    </lineage>
</organism>
<keyword evidence="2" id="KW-1185">Reference proteome</keyword>